<evidence type="ECO:0000313" key="3">
    <source>
        <dbReference type="Proteomes" id="UP001163823"/>
    </source>
</evidence>
<keyword evidence="2" id="KW-0808">Transferase</keyword>
<accession>A0AAD7M0C2</accession>
<gene>
    <name evidence="2" type="ORF">O6P43_011849</name>
</gene>
<evidence type="ECO:0000256" key="1">
    <source>
        <dbReference type="SAM" id="MobiDB-lite"/>
    </source>
</evidence>
<evidence type="ECO:0000313" key="2">
    <source>
        <dbReference type="EMBL" id="KAJ7967611.1"/>
    </source>
</evidence>
<dbReference type="SUPFAM" id="SSF52935">
    <property type="entry name" value="PK C-terminal domain-like"/>
    <property type="match status" value="1"/>
</dbReference>
<dbReference type="GO" id="GO:0016301">
    <property type="term" value="F:kinase activity"/>
    <property type="evidence" value="ECO:0007669"/>
    <property type="project" value="UniProtKB-KW"/>
</dbReference>
<proteinExistence type="predicted"/>
<comment type="caution">
    <text evidence="2">The sequence shown here is derived from an EMBL/GenBank/DDBJ whole genome shotgun (WGS) entry which is preliminary data.</text>
</comment>
<dbReference type="KEGG" id="qsa:O6P43_011849"/>
<organism evidence="2 3">
    <name type="scientific">Quillaja saponaria</name>
    <name type="common">Soap bark tree</name>
    <dbReference type="NCBI Taxonomy" id="32244"/>
    <lineage>
        <taxon>Eukaryota</taxon>
        <taxon>Viridiplantae</taxon>
        <taxon>Streptophyta</taxon>
        <taxon>Embryophyta</taxon>
        <taxon>Tracheophyta</taxon>
        <taxon>Spermatophyta</taxon>
        <taxon>Magnoliopsida</taxon>
        <taxon>eudicotyledons</taxon>
        <taxon>Gunneridae</taxon>
        <taxon>Pentapetalae</taxon>
        <taxon>rosids</taxon>
        <taxon>fabids</taxon>
        <taxon>Fabales</taxon>
        <taxon>Quillajaceae</taxon>
        <taxon>Quillaja</taxon>
    </lineage>
</organism>
<keyword evidence="3" id="KW-1185">Reference proteome</keyword>
<dbReference type="InterPro" id="IPR036918">
    <property type="entry name" value="Pyrv_Knase_C_sf"/>
</dbReference>
<sequence length="88" mass="10045">MASSRMEIWSHEENQQSSLPPPTRRVSLLDRIAEQICNCAVEMANNLDVDAIFVYIKHEQMASLLRQPPNPPVLAFTKDDRVRLALNL</sequence>
<name>A0AAD7M0C2_QUISA</name>
<reference evidence="2" key="1">
    <citation type="journal article" date="2023" name="Science">
        <title>Elucidation of the pathway for biosynthesis of saponin adjuvants from the soapbark tree.</title>
        <authorList>
            <person name="Reed J."/>
            <person name="Orme A."/>
            <person name="El-Demerdash A."/>
            <person name="Owen C."/>
            <person name="Martin L.B.B."/>
            <person name="Misra R.C."/>
            <person name="Kikuchi S."/>
            <person name="Rejzek M."/>
            <person name="Martin A.C."/>
            <person name="Harkess A."/>
            <person name="Leebens-Mack J."/>
            <person name="Louveau T."/>
            <person name="Stephenson M.J."/>
            <person name="Osbourn A."/>
        </authorList>
    </citation>
    <scope>NUCLEOTIDE SEQUENCE</scope>
    <source>
        <strain evidence="2">S10</strain>
    </source>
</reference>
<keyword evidence="2" id="KW-0418">Kinase</keyword>
<keyword evidence="2" id="KW-0670">Pyruvate</keyword>
<dbReference type="AlphaFoldDB" id="A0AAD7M0C2"/>
<dbReference type="Gene3D" id="3.40.1380.20">
    <property type="entry name" value="Pyruvate kinase, C-terminal domain"/>
    <property type="match status" value="1"/>
</dbReference>
<feature type="region of interest" description="Disordered" evidence="1">
    <location>
        <begin position="1"/>
        <end position="22"/>
    </location>
</feature>
<dbReference type="Proteomes" id="UP001163823">
    <property type="component" value="Chromosome 5"/>
</dbReference>
<dbReference type="EMBL" id="JARAOO010000005">
    <property type="protein sequence ID" value="KAJ7967611.1"/>
    <property type="molecule type" value="Genomic_DNA"/>
</dbReference>
<protein>
    <submittedName>
        <fullName evidence="2">Pyruvate kinase</fullName>
    </submittedName>
</protein>